<accession>A0A8S5RVV6</accession>
<name>A0A8S5RVV6_9CAUD</name>
<sequence>MLEIFKYNAIRDMFKLNMTAKELETIFKDYKKNKAISPQYKKQADEIAKVISNKLELNHSAEEWLNALDKMF</sequence>
<proteinExistence type="predicted"/>
<reference evidence="1" key="1">
    <citation type="journal article" date="2021" name="Proc. Natl. Acad. Sci. U.S.A.">
        <title>A Catalog of Tens of Thousands of Viruses from Human Metagenomes Reveals Hidden Associations with Chronic Diseases.</title>
        <authorList>
            <person name="Tisza M.J."/>
            <person name="Buck C.B."/>
        </authorList>
    </citation>
    <scope>NUCLEOTIDE SEQUENCE</scope>
    <source>
        <strain evidence="1">CtHip2</strain>
    </source>
</reference>
<protein>
    <submittedName>
        <fullName evidence="1">Uncharacterized protein</fullName>
    </submittedName>
</protein>
<dbReference type="EMBL" id="BK032497">
    <property type="protein sequence ID" value="DAF42910.1"/>
    <property type="molecule type" value="Genomic_DNA"/>
</dbReference>
<evidence type="ECO:0000313" key="1">
    <source>
        <dbReference type="EMBL" id="DAF42910.1"/>
    </source>
</evidence>
<organism evidence="1">
    <name type="scientific">Siphoviridae sp. ctHip2</name>
    <dbReference type="NCBI Taxonomy" id="2827830"/>
    <lineage>
        <taxon>Viruses</taxon>
        <taxon>Duplodnaviria</taxon>
        <taxon>Heunggongvirae</taxon>
        <taxon>Uroviricota</taxon>
        <taxon>Caudoviricetes</taxon>
    </lineage>
</organism>